<evidence type="ECO:0000256" key="5">
    <source>
        <dbReference type="ARBA" id="ARBA00023163"/>
    </source>
</evidence>
<dbReference type="Pfam" id="PF10156">
    <property type="entry name" value="Med17"/>
    <property type="match status" value="1"/>
</dbReference>
<evidence type="ECO:0000256" key="6">
    <source>
        <dbReference type="ARBA" id="ARBA00023242"/>
    </source>
</evidence>
<comment type="caution">
    <text evidence="10">The sequence shown here is derived from an EMBL/GenBank/DDBJ whole genome shotgun (WGS) entry which is preliminary data.</text>
</comment>
<feature type="compositionally biased region" description="Low complexity" evidence="9">
    <location>
        <begin position="88"/>
        <end position="131"/>
    </location>
</feature>
<accession>A0A0J9X7P2</accession>
<keyword evidence="11" id="KW-1185">Reference proteome</keyword>
<dbReference type="AlphaFoldDB" id="A0A0J9X7P2"/>
<dbReference type="GO" id="GO:0016592">
    <property type="term" value="C:mediator complex"/>
    <property type="evidence" value="ECO:0007669"/>
    <property type="project" value="InterPro"/>
</dbReference>
<evidence type="ECO:0000256" key="7">
    <source>
        <dbReference type="ARBA" id="ARBA00032014"/>
    </source>
</evidence>
<feature type="compositionally biased region" description="Polar residues" evidence="9">
    <location>
        <begin position="75"/>
        <end position="85"/>
    </location>
</feature>
<sequence>MSDDEFRISIEPQVKDELLSFDDDSLPLGQIIKRITQERGSFTELTEESLLHEIEAEQMLDTKDDDELFHEDLSMDNQAGSNNDETSGEASAGVSTAAGASAGSAPTNGSSNDKALNAINNGGSNSASDGAFNDEEDDDDDLSFDQVRHELLSLVSVAHNESALSQDFVSLLMSCLRPAAGTTSMSPHLKQFIPVGSLNADNSKPSGIDDDPLVAAGWKLQALDHSASLISRAAKRLQSEAEKEELYWENVLSIVSFGEVLFKIRKGDMRGLGIKYGYGDAGSQYYDKGVATLRRKADGTMSFQTGLNKRTKVVKVNLYSVVNGERVFEGSSKSLEILPERSVQNEIINARNLLFEEELFFEMAKEARGLVSHRVRIVNGKIIVKLFDEILEIEFVNPEPTADDDDKNSMLGESANETNDNNTTTNEDNKSNMAEDVEMGDAPPALKISRRASLISTTFHILLCYAHRKNLETKASVPKPLNTKEKKSKSALYILRPLIAHILHHKIIARTHKTIELISQNIVNLQVTSESVEAAAEEMQGSTSGYLGRLAVHPMSKIVIKQDPVPGAAKHASHVEVLTGSPLQSYLPLYEAYAYVKDGDKDREVSKGTFWDLEELEDWIRWVLTEEF</sequence>
<evidence type="ECO:0000256" key="2">
    <source>
        <dbReference type="ARBA" id="ARBA00005635"/>
    </source>
</evidence>
<protein>
    <recommendedName>
        <fullName evidence="3 8">Mediator of RNA polymerase II transcription subunit 17</fullName>
    </recommendedName>
    <alternativeName>
        <fullName evidence="7 8">Mediator complex subunit 17</fullName>
    </alternativeName>
</protein>
<dbReference type="GO" id="GO:0003712">
    <property type="term" value="F:transcription coregulator activity"/>
    <property type="evidence" value="ECO:0007669"/>
    <property type="project" value="InterPro"/>
</dbReference>
<dbReference type="OrthoDB" id="5319830at2759"/>
<dbReference type="GO" id="GO:0006357">
    <property type="term" value="P:regulation of transcription by RNA polymerase II"/>
    <property type="evidence" value="ECO:0007669"/>
    <property type="project" value="InterPro"/>
</dbReference>
<dbReference type="EMBL" id="CCBN010000005">
    <property type="protein sequence ID" value="CDO53475.1"/>
    <property type="molecule type" value="Genomic_DNA"/>
</dbReference>
<evidence type="ECO:0000256" key="9">
    <source>
        <dbReference type="SAM" id="MobiDB-lite"/>
    </source>
</evidence>
<comment type="subunit">
    <text evidence="8">Component of the Mediator complex.</text>
</comment>
<keyword evidence="8" id="KW-0010">Activator</keyword>
<gene>
    <name evidence="8" type="primary">MED17</name>
    <name evidence="10" type="ORF">BN980_GECA05s02287g</name>
</gene>
<dbReference type="PANTHER" id="PTHR13114:SF7">
    <property type="entry name" value="MEDIATOR OF RNA POLYMERASE II TRANSCRIPTION SUBUNIT 17"/>
    <property type="match status" value="1"/>
</dbReference>
<dbReference type="PANTHER" id="PTHR13114">
    <property type="entry name" value="MEDIATOR OF RNA POLYMERASE II TRANSCRIPTION SUBUNIT 17"/>
    <property type="match status" value="1"/>
</dbReference>
<keyword evidence="5 8" id="KW-0804">Transcription</keyword>
<feature type="compositionally biased region" description="Acidic residues" evidence="9">
    <location>
        <begin position="132"/>
        <end position="141"/>
    </location>
</feature>
<evidence type="ECO:0000313" key="10">
    <source>
        <dbReference type="EMBL" id="CDO53475.1"/>
    </source>
</evidence>
<feature type="region of interest" description="Disordered" evidence="9">
    <location>
        <begin position="75"/>
        <end position="141"/>
    </location>
</feature>
<comment type="similarity">
    <text evidence="2 8">Belongs to the Mediator complex subunit 17 family.</text>
</comment>
<feature type="region of interest" description="Disordered" evidence="9">
    <location>
        <begin position="399"/>
        <end position="436"/>
    </location>
</feature>
<comment type="subcellular location">
    <subcellularLocation>
        <location evidence="1 8">Nucleus</location>
    </subcellularLocation>
</comment>
<dbReference type="Proteomes" id="UP000242525">
    <property type="component" value="Unassembled WGS sequence"/>
</dbReference>
<comment type="function">
    <text evidence="8">Component of the Mediator complex, a coactivator involved in the regulated transcription of nearly all RNA polymerase II-dependent genes. Mediator functions as a bridge to convey information from gene-specific regulatory proteins to the basal RNA polymerase II transcription machinery. Mediator is recruited to promoters by direct interactions with regulatory proteins and serves as a scaffold for the assembly of a functional preinitiation complex with RNA polymerase II and the general transcription factors.</text>
</comment>
<feature type="compositionally biased region" description="Low complexity" evidence="9">
    <location>
        <begin position="416"/>
        <end position="426"/>
    </location>
</feature>
<keyword evidence="6 8" id="KW-0539">Nucleus</keyword>
<evidence type="ECO:0000256" key="4">
    <source>
        <dbReference type="ARBA" id="ARBA00023015"/>
    </source>
</evidence>
<keyword evidence="4 8" id="KW-0805">Transcription regulation</keyword>
<name>A0A0J9X7P2_GEOCN</name>
<organism evidence="10 11">
    <name type="scientific">Geotrichum candidum</name>
    <name type="common">Oospora lactis</name>
    <name type="synonym">Dipodascus geotrichum</name>
    <dbReference type="NCBI Taxonomy" id="1173061"/>
    <lineage>
        <taxon>Eukaryota</taxon>
        <taxon>Fungi</taxon>
        <taxon>Dikarya</taxon>
        <taxon>Ascomycota</taxon>
        <taxon>Saccharomycotina</taxon>
        <taxon>Dipodascomycetes</taxon>
        <taxon>Dipodascales</taxon>
        <taxon>Dipodascaceae</taxon>
        <taxon>Geotrichum</taxon>
    </lineage>
</organism>
<dbReference type="Gene3D" id="6.10.250.2620">
    <property type="match status" value="1"/>
</dbReference>
<evidence type="ECO:0000313" key="11">
    <source>
        <dbReference type="Proteomes" id="UP000242525"/>
    </source>
</evidence>
<evidence type="ECO:0000256" key="1">
    <source>
        <dbReference type="ARBA" id="ARBA00004123"/>
    </source>
</evidence>
<dbReference type="GO" id="GO:0070847">
    <property type="term" value="C:core mediator complex"/>
    <property type="evidence" value="ECO:0007669"/>
    <property type="project" value="TreeGrafter"/>
</dbReference>
<dbReference type="STRING" id="1173061.A0A0J9X7P2"/>
<reference evidence="10" key="1">
    <citation type="submission" date="2014-03" db="EMBL/GenBank/DDBJ databases">
        <authorList>
            <person name="Casaregola S."/>
        </authorList>
    </citation>
    <scope>NUCLEOTIDE SEQUENCE [LARGE SCALE GENOMIC DNA]</scope>
    <source>
        <strain evidence="10">CLIB 918</strain>
    </source>
</reference>
<evidence type="ECO:0000256" key="3">
    <source>
        <dbReference type="ARBA" id="ARBA00019610"/>
    </source>
</evidence>
<evidence type="ECO:0000256" key="8">
    <source>
        <dbReference type="RuleBase" id="RU364140"/>
    </source>
</evidence>
<proteinExistence type="inferred from homology"/>
<dbReference type="InterPro" id="IPR019313">
    <property type="entry name" value="Mediator_Med17"/>
</dbReference>